<accession>A0ABX8JAI0</accession>
<feature type="chain" id="PRO_5045855983" description="YaiO family outer membrane beta-barrel protein" evidence="1">
    <location>
        <begin position="20"/>
        <end position="260"/>
    </location>
</feature>
<reference evidence="2 3" key="1">
    <citation type="submission" date="2021-06" db="EMBL/GenBank/DDBJ databases">
        <title>Gemonas diversity in paddy soil.</title>
        <authorList>
            <person name="Liu G."/>
        </authorList>
    </citation>
    <scope>NUCLEOTIDE SEQUENCE [LARGE SCALE GENOMIC DNA]</scope>
    <source>
        <strain evidence="2 3">RG10</strain>
    </source>
</reference>
<keyword evidence="1" id="KW-0732">Signal</keyword>
<gene>
    <name evidence="2" type="ORF">KP004_02800</name>
</gene>
<dbReference type="Proteomes" id="UP000683557">
    <property type="component" value="Chromosome"/>
</dbReference>
<proteinExistence type="predicted"/>
<dbReference type="RefSeq" id="WP_216800860.1">
    <property type="nucleotide sequence ID" value="NZ_CP076723.1"/>
</dbReference>
<evidence type="ECO:0000313" key="2">
    <source>
        <dbReference type="EMBL" id="QWV94136.1"/>
    </source>
</evidence>
<keyword evidence="3" id="KW-1185">Reference proteome</keyword>
<evidence type="ECO:0000313" key="3">
    <source>
        <dbReference type="Proteomes" id="UP000683557"/>
    </source>
</evidence>
<sequence>MRTLLAAVIVLSCALPATAGTLEELTPYFSTQYFTWQEHINGRRLLKEEGALFSAGARAGAVIDSSFTLRGKGELFGSEVGYRGETQAPDSVPVHTRVTYLGTNAELDLGYRVSPAPVVVEPFGGIGYRYWLRDLQDTTTPDGTRVYGYTEAWSVGYCRLGARAATSAGGARLTAAGGAKYPFYVGNTVDFAGSGDTTFHPKGRVSGFAEAGVSYRSLSLALLYEGFRFRQSDTKTVQGTAYLQPDSSSDIFGLRLGWTF</sequence>
<evidence type="ECO:0008006" key="4">
    <source>
        <dbReference type="Google" id="ProtNLM"/>
    </source>
</evidence>
<protein>
    <recommendedName>
        <fullName evidence="4">YaiO family outer membrane beta-barrel protein</fullName>
    </recommendedName>
</protein>
<evidence type="ECO:0000256" key="1">
    <source>
        <dbReference type="SAM" id="SignalP"/>
    </source>
</evidence>
<dbReference type="EMBL" id="CP076723">
    <property type="protein sequence ID" value="QWV94136.1"/>
    <property type="molecule type" value="Genomic_DNA"/>
</dbReference>
<name>A0ABX8JAI0_9BACT</name>
<organism evidence="2 3">
    <name type="scientific">Geomonas oryzisoli</name>
    <dbReference type="NCBI Taxonomy" id="2847992"/>
    <lineage>
        <taxon>Bacteria</taxon>
        <taxon>Pseudomonadati</taxon>
        <taxon>Thermodesulfobacteriota</taxon>
        <taxon>Desulfuromonadia</taxon>
        <taxon>Geobacterales</taxon>
        <taxon>Geobacteraceae</taxon>
        <taxon>Geomonas</taxon>
    </lineage>
</organism>
<feature type="signal peptide" evidence="1">
    <location>
        <begin position="1"/>
        <end position="19"/>
    </location>
</feature>